<dbReference type="AlphaFoldDB" id="A0A839F0B2"/>
<dbReference type="EMBL" id="JACGXN010000022">
    <property type="protein sequence ID" value="MBA8882047.1"/>
    <property type="molecule type" value="Genomic_DNA"/>
</dbReference>
<evidence type="ECO:0000256" key="1">
    <source>
        <dbReference type="SAM" id="MobiDB-lite"/>
    </source>
</evidence>
<proteinExistence type="predicted"/>
<feature type="compositionally biased region" description="Basic and acidic residues" evidence="1">
    <location>
        <begin position="1"/>
        <end position="23"/>
    </location>
</feature>
<reference evidence="2 3" key="1">
    <citation type="submission" date="2020-07" db="EMBL/GenBank/DDBJ databases">
        <title>Genomic Encyclopedia of Type Strains, Phase IV (KMG-V): Genome sequencing to study the core and pangenomes of soil and plant-associated prokaryotes.</title>
        <authorList>
            <person name="Whitman W."/>
        </authorList>
    </citation>
    <scope>NUCLEOTIDE SEQUENCE [LARGE SCALE GENOMIC DNA]</scope>
    <source>
        <strain evidence="2 3">AN3</strain>
    </source>
</reference>
<dbReference type="RefSeq" id="WP_182552755.1">
    <property type="nucleotide sequence ID" value="NZ_JACGXN010000022.1"/>
</dbReference>
<name>A0A839F0B2_9HYPH</name>
<feature type="region of interest" description="Disordered" evidence="1">
    <location>
        <begin position="1"/>
        <end position="25"/>
    </location>
</feature>
<protein>
    <submittedName>
        <fullName evidence="2">Uncharacterized protein</fullName>
    </submittedName>
</protein>
<evidence type="ECO:0000313" key="2">
    <source>
        <dbReference type="EMBL" id="MBA8882047.1"/>
    </source>
</evidence>
<gene>
    <name evidence="2" type="ORF">FHW16_005795</name>
</gene>
<sequence length="115" mass="12724">MKYIEDAWSDKDRVRRDDRDSSRDTFFADMGGDKISDPFSWSPDGAGNLEHIAKMMEDALKYHQGDTQALESLKSTVMGLGLGAGGTGQSGALTYATQLIQMFNGSHFLDEVQKR</sequence>
<organism evidence="2 3">
    <name type="scientific">Phyllobacterium myrsinacearum</name>
    <dbReference type="NCBI Taxonomy" id="28101"/>
    <lineage>
        <taxon>Bacteria</taxon>
        <taxon>Pseudomonadati</taxon>
        <taxon>Pseudomonadota</taxon>
        <taxon>Alphaproteobacteria</taxon>
        <taxon>Hyphomicrobiales</taxon>
        <taxon>Phyllobacteriaceae</taxon>
        <taxon>Phyllobacterium</taxon>
    </lineage>
</organism>
<evidence type="ECO:0000313" key="3">
    <source>
        <dbReference type="Proteomes" id="UP000549052"/>
    </source>
</evidence>
<keyword evidence="3" id="KW-1185">Reference proteome</keyword>
<comment type="caution">
    <text evidence="2">The sequence shown here is derived from an EMBL/GenBank/DDBJ whole genome shotgun (WGS) entry which is preliminary data.</text>
</comment>
<accession>A0A839F0B2</accession>
<dbReference type="Proteomes" id="UP000549052">
    <property type="component" value="Unassembled WGS sequence"/>
</dbReference>